<keyword evidence="1" id="KW-0456">Lyase</keyword>
<proteinExistence type="predicted"/>
<comment type="caution">
    <text evidence="1">The sequence shown here is derived from an EMBL/GenBank/DDBJ whole genome shotgun (WGS) entry which is preliminary data.</text>
</comment>
<evidence type="ECO:0000313" key="2">
    <source>
        <dbReference type="Proteomes" id="UP000774130"/>
    </source>
</evidence>
<accession>A0ABS6TBH0</accession>
<sequence length="543" mass="61444">MSSNHLFDRKEIHSNNPRLSGFKTTIETAFYGNNVTEIKDVAAAYQLAFENSQTIVTDLPIDQPEKLGLPTDAKVLITNDGKIVGRSAIARKLILTTKEDKDFSALMREVVYHGQEKIFLKSSVVVGLHNDFMVKSHLMIPANFPMQLFQYLMNFEFSQNLTNIYEQSQEFPNENDLYFYADPDWQHPDYPDGLVILDPAHNCGAILGLRYFGELKKATLSLAWQIAHRNGFIACHGGMKQFQLPNSKYTMAAFGLSGTGKSTITLSHHGNKFPITVLHDDAFVINQKDGGTTALEPSYFDKTEDYAMDHAAIKYFLTAENVGITLDKNGQKVLVTGDIRNVNGRCIKSRFATKDRKDHINEKIDGVFWIMKDETLPPILKLNDPTLAAIFGVTLATKRSTAENIQVSDQLIIEPFANPFRTYPLAEDYQNFRTLFTNGTTCYILNTASFNERNISPEVTLKGIEDIVTKTGEFETFGPYPQIEYLKIDGYEPDFNNQKYRQALKTSLKTRLVFVEEKALNPFTELPTEVTDLLTEMILKLEK</sequence>
<organism evidence="1 2">
    <name type="scientific">Enterococcus alishanensis</name>
    <dbReference type="NCBI Taxonomy" id="1303817"/>
    <lineage>
        <taxon>Bacteria</taxon>
        <taxon>Bacillati</taxon>
        <taxon>Bacillota</taxon>
        <taxon>Bacilli</taxon>
        <taxon>Lactobacillales</taxon>
        <taxon>Enterococcaceae</taxon>
        <taxon>Enterococcus</taxon>
    </lineage>
</organism>
<dbReference type="Proteomes" id="UP000774130">
    <property type="component" value="Unassembled WGS sequence"/>
</dbReference>
<dbReference type="Pfam" id="PF01293">
    <property type="entry name" value="PEPCK_ATP"/>
    <property type="match status" value="1"/>
</dbReference>
<dbReference type="EC" id="4.1.1.49" evidence="1"/>
<dbReference type="EMBL" id="JAHUZB010000002">
    <property type="protein sequence ID" value="MBV7390219.1"/>
    <property type="molecule type" value="Genomic_DNA"/>
</dbReference>
<gene>
    <name evidence="1" type="ORF">KUA55_05965</name>
</gene>
<reference evidence="1 2" key="1">
    <citation type="submission" date="2021-06" db="EMBL/GenBank/DDBJ databases">
        <title>Enterococcus alishanensis sp. nov., a novel lactic acid bacterium isolated from fresh coffee beans.</title>
        <authorList>
            <person name="Chen Y.-S."/>
        </authorList>
    </citation>
    <scope>NUCLEOTIDE SEQUENCE [LARGE SCALE GENOMIC DNA]</scope>
    <source>
        <strain evidence="1 2">ALS3</strain>
    </source>
</reference>
<dbReference type="GO" id="GO:0004612">
    <property type="term" value="F:phosphoenolpyruvate carboxykinase (ATP) activity"/>
    <property type="evidence" value="ECO:0007669"/>
    <property type="project" value="UniProtKB-EC"/>
</dbReference>
<keyword evidence="2" id="KW-1185">Reference proteome</keyword>
<name>A0ABS6TBH0_9ENTE</name>
<evidence type="ECO:0000313" key="1">
    <source>
        <dbReference type="EMBL" id="MBV7390219.1"/>
    </source>
</evidence>
<dbReference type="RefSeq" id="WP_218325268.1">
    <property type="nucleotide sequence ID" value="NZ_JAHUZB010000002.1"/>
</dbReference>
<dbReference type="InterPro" id="IPR001272">
    <property type="entry name" value="PEP_carboxykinase_ATP"/>
</dbReference>
<protein>
    <submittedName>
        <fullName evidence="1">Phosphoenolpyruvate carboxykinase (ATP)</fullName>
        <ecNumber evidence="1">4.1.1.49</ecNumber>
    </submittedName>
</protein>